<dbReference type="InterPro" id="IPR001254">
    <property type="entry name" value="Trypsin_dom"/>
</dbReference>
<dbReference type="PANTHER" id="PTHR24271:SF52">
    <property type="entry name" value="GRANZYME K"/>
    <property type="match status" value="1"/>
</dbReference>
<dbReference type="InterPro" id="IPR009003">
    <property type="entry name" value="Peptidase_S1_PA"/>
</dbReference>
<protein>
    <submittedName>
        <fullName evidence="9">Granzyme K</fullName>
    </submittedName>
</protein>
<dbReference type="SMART" id="SM00020">
    <property type="entry name" value="Tryp_SPc"/>
    <property type="match status" value="1"/>
</dbReference>
<dbReference type="PROSITE" id="PS00135">
    <property type="entry name" value="TRYPSIN_SER"/>
    <property type="match status" value="1"/>
</dbReference>
<dbReference type="PROSITE" id="PS00134">
    <property type="entry name" value="TRYPSIN_HIS"/>
    <property type="match status" value="1"/>
</dbReference>
<accession>A0ABM0IMY4</accession>
<dbReference type="SUPFAM" id="SSF50494">
    <property type="entry name" value="Trypsin-like serine proteases"/>
    <property type="match status" value="1"/>
</dbReference>
<reference evidence="9" key="1">
    <citation type="submission" date="2025-08" db="UniProtKB">
        <authorList>
            <consortium name="RefSeq"/>
        </authorList>
    </citation>
    <scope>IDENTIFICATION</scope>
</reference>
<dbReference type="InterPro" id="IPR018114">
    <property type="entry name" value="TRYPSIN_HIS"/>
</dbReference>
<dbReference type="InterPro" id="IPR001314">
    <property type="entry name" value="Peptidase_S1A"/>
</dbReference>
<evidence type="ECO:0000259" key="7">
    <source>
        <dbReference type="PROSITE" id="PS50240"/>
    </source>
</evidence>
<feature type="chain" id="PRO_5045823808" evidence="6">
    <location>
        <begin position="17"/>
        <end position="264"/>
    </location>
</feature>
<dbReference type="PRINTS" id="PR00722">
    <property type="entry name" value="CHYMOTRYPSIN"/>
</dbReference>
<dbReference type="GeneID" id="101649594"/>
<evidence type="ECO:0000313" key="8">
    <source>
        <dbReference type="Proteomes" id="UP000694863"/>
    </source>
</evidence>
<keyword evidence="6" id="KW-0732">Signal</keyword>
<dbReference type="Gene3D" id="2.40.10.10">
    <property type="entry name" value="Trypsin-like serine proteases"/>
    <property type="match status" value="2"/>
</dbReference>
<dbReference type="RefSeq" id="XP_004703775.1">
    <property type="nucleotide sequence ID" value="XM_004703718.2"/>
</dbReference>
<proteinExistence type="predicted"/>
<evidence type="ECO:0000256" key="1">
    <source>
        <dbReference type="ARBA" id="ARBA00022670"/>
    </source>
</evidence>
<dbReference type="Pfam" id="PF00089">
    <property type="entry name" value="Trypsin"/>
    <property type="match status" value="1"/>
</dbReference>
<evidence type="ECO:0000256" key="5">
    <source>
        <dbReference type="RuleBase" id="RU363034"/>
    </source>
</evidence>
<gene>
    <name evidence="9" type="primary">GZMK</name>
</gene>
<dbReference type="InterPro" id="IPR043504">
    <property type="entry name" value="Peptidase_S1_PA_chymotrypsin"/>
</dbReference>
<evidence type="ECO:0000256" key="3">
    <source>
        <dbReference type="ARBA" id="ARBA00022825"/>
    </source>
</evidence>
<dbReference type="Proteomes" id="UP000694863">
    <property type="component" value="Unplaced"/>
</dbReference>
<evidence type="ECO:0000256" key="2">
    <source>
        <dbReference type="ARBA" id="ARBA00022801"/>
    </source>
</evidence>
<keyword evidence="1 5" id="KW-0645">Protease</keyword>
<keyword evidence="2 5" id="KW-0378">Hydrolase</keyword>
<organism evidence="8 9">
    <name type="scientific">Echinops telfairi</name>
    <name type="common">Lesser hedgehog tenrec</name>
    <dbReference type="NCBI Taxonomy" id="9371"/>
    <lineage>
        <taxon>Eukaryota</taxon>
        <taxon>Metazoa</taxon>
        <taxon>Chordata</taxon>
        <taxon>Craniata</taxon>
        <taxon>Vertebrata</taxon>
        <taxon>Euteleostomi</taxon>
        <taxon>Mammalia</taxon>
        <taxon>Eutheria</taxon>
        <taxon>Afrotheria</taxon>
        <taxon>Tenrecidae</taxon>
        <taxon>Tenrecinae</taxon>
        <taxon>Echinops</taxon>
    </lineage>
</organism>
<feature type="domain" description="Peptidase S1" evidence="7">
    <location>
        <begin position="27"/>
        <end position="259"/>
    </location>
</feature>
<sequence>MAKCASFSLFFIIAGASMTPEGFNMEIIGGREVPPHSQPFMASIQYGGDHVCGGVLIHPQWVLTAAHCQSLFANSQSLKVVLGAHSLSKNEASKQILEVKKLVPFSRFKTDPTSNDIMLIQLHRAVKLNKNIQPLHLTFKTYIRPGTKCQVTGWGTTNPDLVRPSDTLRKVAVTIISRKLCNSQSYYNHKPTITRNMVCAGDAQGLKDSCWGDSGGPLVCKGVFSAIVSGGHKCGQAKKPGVYILLTKKYQTWIKNNLAPHHAR</sequence>
<dbReference type="CDD" id="cd00190">
    <property type="entry name" value="Tryp_SPc"/>
    <property type="match status" value="1"/>
</dbReference>
<dbReference type="InterPro" id="IPR033116">
    <property type="entry name" value="TRYPSIN_SER"/>
</dbReference>
<evidence type="ECO:0000256" key="6">
    <source>
        <dbReference type="SAM" id="SignalP"/>
    </source>
</evidence>
<keyword evidence="4" id="KW-1015">Disulfide bond</keyword>
<dbReference type="PROSITE" id="PS50240">
    <property type="entry name" value="TRYPSIN_DOM"/>
    <property type="match status" value="1"/>
</dbReference>
<evidence type="ECO:0000256" key="4">
    <source>
        <dbReference type="ARBA" id="ARBA00023157"/>
    </source>
</evidence>
<feature type="signal peptide" evidence="6">
    <location>
        <begin position="1"/>
        <end position="16"/>
    </location>
</feature>
<evidence type="ECO:0000313" key="9">
    <source>
        <dbReference type="RefSeq" id="XP_004703775.1"/>
    </source>
</evidence>
<dbReference type="PANTHER" id="PTHR24271">
    <property type="entry name" value="KALLIKREIN-RELATED"/>
    <property type="match status" value="1"/>
</dbReference>
<keyword evidence="8" id="KW-1185">Reference proteome</keyword>
<keyword evidence="3 5" id="KW-0720">Serine protease</keyword>
<name>A0ABM0IMY4_ECHTE</name>